<protein>
    <submittedName>
        <fullName evidence="1">Uncharacterized protein</fullName>
    </submittedName>
</protein>
<gene>
    <name evidence="1" type="ORF">C8E89_10361</name>
</gene>
<sequence length="85" mass="9406">MCAELAAPVNDFTPLINELWPRLEDHKYRWKLHSHGLTNGYDPQVIADIIGLLIEALASIGTANNKLTHALVKADDHNPNSPEVP</sequence>
<evidence type="ECO:0000313" key="1">
    <source>
        <dbReference type="EMBL" id="PXX10974.1"/>
    </source>
</evidence>
<evidence type="ECO:0000313" key="2">
    <source>
        <dbReference type="Proteomes" id="UP000247781"/>
    </source>
</evidence>
<reference evidence="1 2" key="2">
    <citation type="submission" date="2018-06" db="EMBL/GenBank/DDBJ databases">
        <title>Sequencing of bacterial isolates from soil warming experiment in Harvard Forest, Massachusetts, USA.</title>
        <authorList>
            <person name="Deangelis K.PhD."/>
        </authorList>
    </citation>
    <scope>NUCLEOTIDE SEQUENCE [LARGE SCALE GENOMIC DNA]</scope>
    <source>
        <strain evidence="1 2">GAS496</strain>
    </source>
</reference>
<name>A0A318HJH1_9MYCO</name>
<dbReference type="EMBL" id="QJJU01000003">
    <property type="protein sequence ID" value="PXX10974.1"/>
    <property type="molecule type" value="Genomic_DNA"/>
</dbReference>
<reference evidence="2" key="1">
    <citation type="submission" date="2018-05" db="EMBL/GenBank/DDBJ databases">
        <authorList>
            <person name="Deangelis K."/>
            <person name="Huntemann M."/>
            <person name="Clum A."/>
            <person name="Pillay M."/>
            <person name="Palaniappan K."/>
            <person name="Varghese N."/>
            <person name="Mikhailova N."/>
            <person name="Stamatis D."/>
            <person name="Reddy T."/>
            <person name="Daum C."/>
            <person name="Shapiro N."/>
            <person name="Ivanova N."/>
            <person name="Kyrpides N."/>
            <person name="Woyke T."/>
        </authorList>
    </citation>
    <scope>NUCLEOTIDE SEQUENCE [LARGE SCALE GENOMIC DNA]</scope>
    <source>
        <strain evidence="2">GAS496</strain>
    </source>
</reference>
<accession>A0A318HJH1</accession>
<keyword evidence="2" id="KW-1185">Reference proteome</keyword>
<comment type="caution">
    <text evidence="1">The sequence shown here is derived from an EMBL/GenBank/DDBJ whole genome shotgun (WGS) entry which is preliminary data.</text>
</comment>
<dbReference type="Proteomes" id="UP000247781">
    <property type="component" value="Unassembled WGS sequence"/>
</dbReference>
<organism evidence="1 2">
    <name type="scientific">Mycolicibacterium moriokaense</name>
    <dbReference type="NCBI Taxonomy" id="39691"/>
    <lineage>
        <taxon>Bacteria</taxon>
        <taxon>Bacillati</taxon>
        <taxon>Actinomycetota</taxon>
        <taxon>Actinomycetes</taxon>
        <taxon>Mycobacteriales</taxon>
        <taxon>Mycobacteriaceae</taxon>
        <taxon>Mycolicibacterium</taxon>
    </lineage>
</organism>
<proteinExistence type="predicted"/>
<dbReference type="AlphaFoldDB" id="A0A318HJH1"/>